<name>A0A291HP51_9GAMM</name>
<keyword evidence="2" id="KW-1185">Reference proteome</keyword>
<sequence>MKLHIWWLLLLPLAGCASQQEQAMRRLNDIAEQLLARECEQPQLSYRQVENPHVPGLIDEVETLRCPGLVVQTYLSEAAANPNGMPLLLLVSAPQPGLPSFMNIGADRAGLVAELGRPAREGRQLLRYQSRETTENVTFRMEGDRIASIRWEWYFD</sequence>
<organism evidence="1 2">
    <name type="scientific">Zobellella denitrificans</name>
    <dbReference type="NCBI Taxonomy" id="347534"/>
    <lineage>
        <taxon>Bacteria</taxon>
        <taxon>Pseudomonadati</taxon>
        <taxon>Pseudomonadota</taxon>
        <taxon>Gammaproteobacteria</taxon>
        <taxon>Aeromonadales</taxon>
        <taxon>Aeromonadaceae</taxon>
        <taxon>Zobellella</taxon>
    </lineage>
</organism>
<gene>
    <name evidence="1" type="ORF">AN401_08490</name>
</gene>
<evidence type="ECO:0000313" key="1">
    <source>
        <dbReference type="EMBL" id="ATG73889.1"/>
    </source>
</evidence>
<dbReference type="KEGG" id="zdf:AN401_08490"/>
<dbReference type="Proteomes" id="UP000217763">
    <property type="component" value="Chromosome"/>
</dbReference>
<protein>
    <submittedName>
        <fullName evidence="1">Uncharacterized protein</fullName>
    </submittedName>
</protein>
<reference evidence="2" key="1">
    <citation type="submission" date="2015-09" db="EMBL/GenBank/DDBJ databases">
        <authorList>
            <person name="Shao Z."/>
            <person name="Wang L."/>
        </authorList>
    </citation>
    <scope>NUCLEOTIDE SEQUENCE [LARGE SCALE GENOMIC DNA]</scope>
    <source>
        <strain evidence="2">F13-1</strain>
    </source>
</reference>
<dbReference type="AlphaFoldDB" id="A0A291HP51"/>
<proteinExistence type="predicted"/>
<evidence type="ECO:0000313" key="2">
    <source>
        <dbReference type="Proteomes" id="UP000217763"/>
    </source>
</evidence>
<dbReference type="EMBL" id="CP012621">
    <property type="protein sequence ID" value="ATG73889.1"/>
    <property type="molecule type" value="Genomic_DNA"/>
</dbReference>
<accession>A0A291HP51</accession>
<dbReference type="RefSeq" id="WP_096779101.1">
    <property type="nucleotide sequence ID" value="NZ_CP012621.1"/>
</dbReference>